<evidence type="ECO:0000313" key="3">
    <source>
        <dbReference type="EMBL" id="MCZ2474945.1"/>
    </source>
</evidence>
<feature type="transmembrane region" description="Helical" evidence="1">
    <location>
        <begin position="35"/>
        <end position="59"/>
    </location>
</feature>
<dbReference type="Proteomes" id="UP001321186">
    <property type="component" value="Unassembled WGS sequence"/>
</dbReference>
<dbReference type="Pfam" id="PF02517">
    <property type="entry name" value="Rce1-like"/>
    <property type="match status" value="1"/>
</dbReference>
<protein>
    <submittedName>
        <fullName evidence="3">CPBP family intramembrane metalloprotease</fullName>
    </submittedName>
</protein>
<keyword evidence="1" id="KW-0472">Membrane</keyword>
<keyword evidence="3" id="KW-0378">Hydrolase</keyword>
<sequence length="229" mass="26259">MAGLFVELLLSWILLWFFDKSHLNALGILPSSQRFFDLIFGLICSFLVAGFGLYMVVYISKSSMGINPNFTSSHFFDRLLWMFNSVVYEELIFRGALLYIAISKLGIYKACLISSVAFGIYHWFTFGAWGNILQMAYVFILTGFAGAIFAFSFAYSRSMWLAIGLHLGWNVVSNIVFSQGQSEDQLLIIRGGQKIGNMWSWVYFLYQIAILPIPVFYYLKQSIKKRHDD</sequence>
<gene>
    <name evidence="3" type="ORF">G9H61_05790</name>
</gene>
<evidence type="ECO:0000313" key="4">
    <source>
        <dbReference type="Proteomes" id="UP001321186"/>
    </source>
</evidence>
<proteinExistence type="predicted"/>
<keyword evidence="3" id="KW-0645">Protease</keyword>
<dbReference type="PANTHER" id="PTHR39430:SF1">
    <property type="entry name" value="PROTEASE"/>
    <property type="match status" value="1"/>
</dbReference>
<organism evidence="3 4">
    <name type="scientific">Aquirufa ecclesiirivi</name>
    <dbReference type="NCBI Taxonomy" id="2715124"/>
    <lineage>
        <taxon>Bacteria</taxon>
        <taxon>Pseudomonadati</taxon>
        <taxon>Bacteroidota</taxon>
        <taxon>Cytophagia</taxon>
        <taxon>Cytophagales</taxon>
        <taxon>Flectobacillaceae</taxon>
        <taxon>Aquirufa</taxon>
    </lineage>
</organism>
<dbReference type="InterPro" id="IPR003675">
    <property type="entry name" value="Rce1/LyrA-like_dom"/>
</dbReference>
<comment type="caution">
    <text evidence="3">The sequence shown here is derived from an EMBL/GenBank/DDBJ whole genome shotgun (WGS) entry which is preliminary data.</text>
</comment>
<feature type="transmembrane region" description="Helical" evidence="1">
    <location>
        <begin position="107"/>
        <end position="124"/>
    </location>
</feature>
<feature type="domain" description="CAAX prenyl protease 2/Lysostaphin resistance protein A-like" evidence="2">
    <location>
        <begin position="78"/>
        <end position="172"/>
    </location>
</feature>
<keyword evidence="1" id="KW-0812">Transmembrane</keyword>
<dbReference type="EMBL" id="JAANOH010000002">
    <property type="protein sequence ID" value="MCZ2474945.1"/>
    <property type="molecule type" value="Genomic_DNA"/>
</dbReference>
<reference evidence="3 4" key="1">
    <citation type="submission" date="2020-03" db="EMBL/GenBank/DDBJ databases">
        <authorList>
            <person name="Pitt A."/>
            <person name="Hahn M.W."/>
        </authorList>
    </citation>
    <scope>NUCLEOTIDE SEQUENCE [LARGE SCALE GENOMIC DNA]</scope>
    <source>
        <strain evidence="3 4">5A-MARBSE</strain>
    </source>
</reference>
<feature type="transmembrane region" description="Helical" evidence="1">
    <location>
        <begin position="201"/>
        <end position="219"/>
    </location>
</feature>
<dbReference type="PANTHER" id="PTHR39430">
    <property type="entry name" value="MEMBRANE-ASSOCIATED PROTEASE-RELATED"/>
    <property type="match status" value="1"/>
</dbReference>
<accession>A0ABT4JGT0</accession>
<name>A0ABT4JGT0_9BACT</name>
<dbReference type="RefSeq" id="WP_166373573.1">
    <property type="nucleotide sequence ID" value="NZ_CBCRZM010000002.1"/>
</dbReference>
<feature type="transmembrane region" description="Helical" evidence="1">
    <location>
        <begin position="136"/>
        <end position="155"/>
    </location>
</feature>
<dbReference type="GO" id="GO:0008237">
    <property type="term" value="F:metallopeptidase activity"/>
    <property type="evidence" value="ECO:0007669"/>
    <property type="project" value="UniProtKB-KW"/>
</dbReference>
<keyword evidence="1" id="KW-1133">Transmembrane helix</keyword>
<keyword evidence="3" id="KW-0482">Metalloprotease</keyword>
<evidence type="ECO:0000256" key="1">
    <source>
        <dbReference type="SAM" id="Phobius"/>
    </source>
</evidence>
<evidence type="ECO:0000259" key="2">
    <source>
        <dbReference type="Pfam" id="PF02517"/>
    </source>
</evidence>
<keyword evidence="4" id="KW-1185">Reference proteome</keyword>